<keyword evidence="4" id="KW-0411">Iron-sulfur</keyword>
<evidence type="ECO:0000256" key="2">
    <source>
        <dbReference type="ARBA" id="ARBA00022723"/>
    </source>
</evidence>
<dbReference type="GO" id="GO:0008137">
    <property type="term" value="F:NADH dehydrogenase (ubiquinone) activity"/>
    <property type="evidence" value="ECO:0007669"/>
    <property type="project" value="InterPro"/>
</dbReference>
<dbReference type="PATRIC" id="fig|29290.4.peg.7666"/>
<name>A0A0F3GMU1_9BACT</name>
<keyword evidence="1" id="KW-0004">4Fe-4S</keyword>
<sequence length="140" mass="15171">YDRGYLGNDIMSRHFRFNLTVHMGAGAYICGEETALIESLEGKRGQPRIKPPFPVNAGAWGKPTIINNVETFANIPYIVGEGAKAYAGIGNKDCPGPKLFSVSGCVNRPGVYELPMGTRLREIIYNHCGGLKEGRSLKGA</sequence>
<organism evidence="7 8">
    <name type="scientific">Candidatus Magnetobacterium bavaricum</name>
    <dbReference type="NCBI Taxonomy" id="29290"/>
    <lineage>
        <taxon>Bacteria</taxon>
        <taxon>Pseudomonadati</taxon>
        <taxon>Nitrospirota</taxon>
        <taxon>Thermodesulfovibrionia</taxon>
        <taxon>Thermodesulfovibrionales</taxon>
        <taxon>Candidatus Magnetobacteriaceae</taxon>
        <taxon>Candidatus Magnetobacterium</taxon>
    </lineage>
</organism>
<evidence type="ECO:0000259" key="5">
    <source>
        <dbReference type="Pfam" id="PF01512"/>
    </source>
</evidence>
<dbReference type="SUPFAM" id="SSF142019">
    <property type="entry name" value="Nqo1 FMN-binding domain-like"/>
    <property type="match status" value="1"/>
</dbReference>
<dbReference type="Gene3D" id="3.10.20.600">
    <property type="match status" value="1"/>
</dbReference>
<dbReference type="InterPro" id="IPR001949">
    <property type="entry name" value="NADH-UbQ_OxRdtase_51kDa_CS"/>
</dbReference>
<evidence type="ECO:0000256" key="3">
    <source>
        <dbReference type="ARBA" id="ARBA00023004"/>
    </source>
</evidence>
<dbReference type="InterPro" id="IPR011538">
    <property type="entry name" value="Nuo51_FMN-bd"/>
</dbReference>
<keyword evidence="3" id="KW-0408">Iron</keyword>
<feature type="domain" description="NADH-ubiquinone oxidoreductase 51kDa subunit FMN-binding" evidence="5">
    <location>
        <begin position="18"/>
        <end position="76"/>
    </location>
</feature>
<dbReference type="Pfam" id="PF10531">
    <property type="entry name" value="SLBB"/>
    <property type="match status" value="1"/>
</dbReference>
<evidence type="ECO:0000313" key="8">
    <source>
        <dbReference type="Proteomes" id="UP000033423"/>
    </source>
</evidence>
<dbReference type="GO" id="GO:0051539">
    <property type="term" value="F:4 iron, 4 sulfur cluster binding"/>
    <property type="evidence" value="ECO:0007669"/>
    <property type="project" value="UniProtKB-KW"/>
</dbReference>
<dbReference type="AlphaFoldDB" id="A0A0F3GMU1"/>
<evidence type="ECO:0000259" key="6">
    <source>
        <dbReference type="Pfam" id="PF10531"/>
    </source>
</evidence>
<feature type="non-terminal residue" evidence="7">
    <location>
        <position position="1"/>
    </location>
</feature>
<proteinExistence type="predicted"/>
<dbReference type="PANTHER" id="PTHR43578">
    <property type="entry name" value="NADH-QUINONE OXIDOREDUCTASE SUBUNIT F"/>
    <property type="match status" value="1"/>
</dbReference>
<evidence type="ECO:0000256" key="1">
    <source>
        <dbReference type="ARBA" id="ARBA00022485"/>
    </source>
</evidence>
<keyword evidence="2" id="KW-0479">Metal-binding</keyword>
<dbReference type="GO" id="GO:0010181">
    <property type="term" value="F:FMN binding"/>
    <property type="evidence" value="ECO:0007669"/>
    <property type="project" value="InterPro"/>
</dbReference>
<keyword evidence="8" id="KW-1185">Reference proteome</keyword>
<dbReference type="Gene3D" id="3.40.50.11540">
    <property type="entry name" value="NADH-ubiquinone oxidoreductase 51kDa subunit"/>
    <property type="match status" value="1"/>
</dbReference>
<protein>
    <submittedName>
        <fullName evidence="7">NADH-quinone oxidoreductase, F subunit</fullName>
    </submittedName>
</protein>
<gene>
    <name evidence="7" type="ORF">MBAV_005804</name>
</gene>
<dbReference type="PROSITE" id="PS00644">
    <property type="entry name" value="COMPLEX1_51K_1"/>
    <property type="match status" value="1"/>
</dbReference>
<accession>A0A0F3GMU1</accession>
<dbReference type="EMBL" id="LACI01002449">
    <property type="protein sequence ID" value="KJU82003.1"/>
    <property type="molecule type" value="Genomic_DNA"/>
</dbReference>
<dbReference type="InterPro" id="IPR019554">
    <property type="entry name" value="Soluble_ligand-bd"/>
</dbReference>
<dbReference type="Proteomes" id="UP000033423">
    <property type="component" value="Unassembled WGS sequence"/>
</dbReference>
<dbReference type="SUPFAM" id="SSF142984">
    <property type="entry name" value="Nqo1 middle domain-like"/>
    <property type="match status" value="1"/>
</dbReference>
<dbReference type="Pfam" id="PF01512">
    <property type="entry name" value="Complex1_51K"/>
    <property type="match status" value="1"/>
</dbReference>
<dbReference type="PANTHER" id="PTHR43578:SF3">
    <property type="entry name" value="NADH-QUINONE OXIDOREDUCTASE SUBUNIT F"/>
    <property type="match status" value="1"/>
</dbReference>
<feature type="domain" description="Soluble ligand binding" evidence="6">
    <location>
        <begin position="100"/>
        <end position="135"/>
    </location>
</feature>
<reference evidence="7 8" key="1">
    <citation type="submission" date="2015-02" db="EMBL/GenBank/DDBJ databases">
        <title>Single-cell genomics of uncultivated deep-branching MTB reveals a conserved set of magnetosome genes.</title>
        <authorList>
            <person name="Kolinko S."/>
            <person name="Richter M."/>
            <person name="Glockner F.O."/>
            <person name="Brachmann A."/>
            <person name="Schuler D."/>
        </authorList>
    </citation>
    <scope>NUCLEOTIDE SEQUENCE [LARGE SCALE GENOMIC DNA]</scope>
    <source>
        <strain evidence="7">TM-1</strain>
    </source>
</reference>
<dbReference type="GO" id="GO:0046872">
    <property type="term" value="F:metal ion binding"/>
    <property type="evidence" value="ECO:0007669"/>
    <property type="project" value="UniProtKB-KW"/>
</dbReference>
<evidence type="ECO:0000256" key="4">
    <source>
        <dbReference type="ARBA" id="ARBA00023014"/>
    </source>
</evidence>
<dbReference type="InterPro" id="IPR037225">
    <property type="entry name" value="Nuo51_FMN-bd_sf"/>
</dbReference>
<comment type="caution">
    <text evidence="7">The sequence shown here is derived from an EMBL/GenBank/DDBJ whole genome shotgun (WGS) entry which is preliminary data.</text>
</comment>
<evidence type="ECO:0000313" key="7">
    <source>
        <dbReference type="EMBL" id="KJU82003.1"/>
    </source>
</evidence>